<proteinExistence type="predicted"/>
<dbReference type="RefSeq" id="XP_075076499.1">
    <property type="nucleotide sequence ID" value="XM_075220398.1"/>
</dbReference>
<accession>A0AC58RUU9</accession>
<name>A0AC58RUU9_TOBAC</name>
<evidence type="ECO:0000313" key="2">
    <source>
        <dbReference type="RefSeq" id="XP_075076499.1"/>
    </source>
</evidence>
<reference evidence="2" key="2">
    <citation type="submission" date="2025-08" db="UniProtKB">
        <authorList>
            <consortium name="RefSeq"/>
        </authorList>
    </citation>
    <scope>IDENTIFICATION</scope>
    <source>
        <tissue evidence="2">Leaf</tissue>
    </source>
</reference>
<organism evidence="1 2">
    <name type="scientific">Nicotiana tabacum</name>
    <name type="common">Common tobacco</name>
    <dbReference type="NCBI Taxonomy" id="4097"/>
    <lineage>
        <taxon>Eukaryota</taxon>
        <taxon>Viridiplantae</taxon>
        <taxon>Streptophyta</taxon>
        <taxon>Embryophyta</taxon>
        <taxon>Tracheophyta</taxon>
        <taxon>Spermatophyta</taxon>
        <taxon>Magnoliopsida</taxon>
        <taxon>eudicotyledons</taxon>
        <taxon>Gunneridae</taxon>
        <taxon>Pentapetalae</taxon>
        <taxon>asterids</taxon>
        <taxon>lamiids</taxon>
        <taxon>Solanales</taxon>
        <taxon>Solanaceae</taxon>
        <taxon>Nicotianoideae</taxon>
        <taxon>Nicotianeae</taxon>
        <taxon>Nicotiana</taxon>
    </lineage>
</organism>
<reference evidence="1" key="1">
    <citation type="journal article" date="2014" name="Nat. Commun.">
        <title>The tobacco genome sequence and its comparison with those of tomato and potato.</title>
        <authorList>
            <person name="Sierro N."/>
            <person name="Battey J.N."/>
            <person name="Ouadi S."/>
            <person name="Bakaher N."/>
            <person name="Bovet L."/>
            <person name="Willig A."/>
            <person name="Goepfert S."/>
            <person name="Peitsch M.C."/>
            <person name="Ivanov N.V."/>
        </authorList>
    </citation>
    <scope>NUCLEOTIDE SEQUENCE [LARGE SCALE GENOMIC DNA]</scope>
</reference>
<dbReference type="Proteomes" id="UP000790787">
    <property type="component" value="Chromosome 8"/>
</dbReference>
<evidence type="ECO:0000313" key="1">
    <source>
        <dbReference type="Proteomes" id="UP000790787"/>
    </source>
</evidence>
<protein>
    <submittedName>
        <fullName evidence="2">Uncharacterized protein LOC142163145</fullName>
    </submittedName>
</protein>
<keyword evidence="1" id="KW-1185">Reference proteome</keyword>
<sequence length="610" mass="69974">MATTLNKTLPDLSKLEPLDGNNYKRWSQKLLIFFEQLEVDYIFFNDHPADIVADNSNSANNVVADDAAKKKFEKDNKTVRVHLLNHMTNSLFDLFINYKSANVIWGRLEKKYGADDAGKKKYVIGKWIKFQMVDDKPIMEQVHGYENLAAVERGHGDVNQLKHKKKNLTLQELISHMRTGEANHLKDEESERLKNKMKSLSLSLNSSKANLVESSSTFVKDRFKEKQKKARRKDMAFQCNQRQGQSSKIRGKAPVQANLTEGGDVIVVVVVEANMVANKTNWILDTCTSRHIYANKKLFHNFEESADGECVYMGNSTTVVVMGKGKILFQLTSGKTLALNNVLYVPSLRRNLVSGALLNKAEAKHTKKPFKNITSRKTKLLELVHSDLTDFKNTVSKGEKKYYITFVDDFSRYTKVYLLKSKDEAESIFLKYTAEVENQLDRKIKRLRSDRGGEYSTNTLKAFCEKNVNSHIVPFSSVTANEHENKLRRSKRHRIEASLGPDFITTFLTENIDLDILSDELVSIYLIEEDPKTYSEAMRSIDTRFWKEAIKSELDSIVSNHTWDLTDLPKGCKPISNKWIFKKKLRPDGTIEKYKARLVIRGFNQKKDID</sequence>
<gene>
    <name evidence="2" type="primary">LOC142163145</name>
</gene>